<dbReference type="Gene3D" id="3.30.465.10">
    <property type="match status" value="1"/>
</dbReference>
<evidence type="ECO:0000313" key="4">
    <source>
        <dbReference type="Proteomes" id="UP000054560"/>
    </source>
</evidence>
<dbReference type="PANTHER" id="PTHR11748">
    <property type="entry name" value="D-LACTATE DEHYDROGENASE"/>
    <property type="match status" value="1"/>
</dbReference>
<evidence type="ECO:0000313" key="3">
    <source>
        <dbReference type="EMBL" id="KNC73859.1"/>
    </source>
</evidence>
<dbReference type="eggNOG" id="KOG1231">
    <property type="taxonomic scope" value="Eukaryota"/>
</dbReference>
<dbReference type="GO" id="GO:0050660">
    <property type="term" value="F:flavin adenine dinucleotide binding"/>
    <property type="evidence" value="ECO:0007669"/>
    <property type="project" value="InterPro"/>
</dbReference>
<dbReference type="GeneID" id="25914086"/>
<dbReference type="EMBL" id="KQ245059">
    <property type="protein sequence ID" value="KNC73859.1"/>
    <property type="molecule type" value="Genomic_DNA"/>
</dbReference>
<keyword evidence="4" id="KW-1185">Reference proteome</keyword>
<name>A0A0L0FAT5_9EUKA</name>
<dbReference type="RefSeq" id="XP_014147761.1">
    <property type="nucleotide sequence ID" value="XM_014292286.1"/>
</dbReference>
<dbReference type="AlphaFoldDB" id="A0A0L0FAT5"/>
<dbReference type="GO" id="GO:0008720">
    <property type="term" value="F:D-lactate dehydrogenase (NAD+) activity"/>
    <property type="evidence" value="ECO:0007669"/>
    <property type="project" value="TreeGrafter"/>
</dbReference>
<dbReference type="OrthoDB" id="5332616at2759"/>
<dbReference type="PANTHER" id="PTHR11748:SF111">
    <property type="entry name" value="D-LACTATE DEHYDROGENASE, MITOCHONDRIAL-RELATED"/>
    <property type="match status" value="1"/>
</dbReference>
<dbReference type="Pfam" id="PF01565">
    <property type="entry name" value="FAD_binding_4"/>
    <property type="match status" value="1"/>
</dbReference>
<dbReference type="InterPro" id="IPR036318">
    <property type="entry name" value="FAD-bd_PCMH-like_sf"/>
</dbReference>
<sequence length="228" mass="24755">MLSQAITDSILLKADEFWTKYDITEGGRKARLQPGIVGARANLLLAPYGRKLGPDPASINAARIGGIAANNSSGMCCGTAGNTYFTMEAIRVILYDGTVLDTSLEESKAKFRKTHGHILDALAKLRKDTLADDKLTKLIQHKYRLKNTCGYAINSVVDFEDPFDILAHLIVGSEGTLGFISDITYNTVEDHKHKASTIIVFDTVAEACNAAHALSSLPVSAVELMDRR</sequence>
<dbReference type="SUPFAM" id="SSF56176">
    <property type="entry name" value="FAD-binding/transporter-associated domain-like"/>
    <property type="match status" value="1"/>
</dbReference>
<gene>
    <name evidence="3" type="ORF">SARC_13582</name>
</gene>
<comment type="similarity">
    <text evidence="1">Belongs to the FAD-binding oxidoreductase/transferase type 4 family.</text>
</comment>
<dbReference type="GO" id="GO:0004458">
    <property type="term" value="F:D-lactate dehydrogenase (cytochrome) activity"/>
    <property type="evidence" value="ECO:0007669"/>
    <property type="project" value="TreeGrafter"/>
</dbReference>
<dbReference type="Proteomes" id="UP000054560">
    <property type="component" value="Unassembled WGS sequence"/>
</dbReference>
<dbReference type="GO" id="GO:1903457">
    <property type="term" value="P:lactate catabolic process"/>
    <property type="evidence" value="ECO:0007669"/>
    <property type="project" value="TreeGrafter"/>
</dbReference>
<dbReference type="InterPro" id="IPR016169">
    <property type="entry name" value="FAD-bd_PCMH_sub2"/>
</dbReference>
<reference evidence="3 4" key="1">
    <citation type="submission" date="2011-02" db="EMBL/GenBank/DDBJ databases">
        <title>The Genome Sequence of Sphaeroforma arctica JP610.</title>
        <authorList>
            <consortium name="The Broad Institute Genome Sequencing Platform"/>
            <person name="Russ C."/>
            <person name="Cuomo C."/>
            <person name="Young S.K."/>
            <person name="Zeng Q."/>
            <person name="Gargeya S."/>
            <person name="Alvarado L."/>
            <person name="Berlin A."/>
            <person name="Chapman S.B."/>
            <person name="Chen Z."/>
            <person name="Freedman E."/>
            <person name="Gellesch M."/>
            <person name="Goldberg J."/>
            <person name="Griggs A."/>
            <person name="Gujja S."/>
            <person name="Heilman E."/>
            <person name="Heiman D."/>
            <person name="Howarth C."/>
            <person name="Mehta T."/>
            <person name="Neiman D."/>
            <person name="Pearson M."/>
            <person name="Roberts A."/>
            <person name="Saif S."/>
            <person name="Shea T."/>
            <person name="Shenoy N."/>
            <person name="Sisk P."/>
            <person name="Stolte C."/>
            <person name="Sykes S."/>
            <person name="White J."/>
            <person name="Yandava C."/>
            <person name="Burger G."/>
            <person name="Gray M.W."/>
            <person name="Holland P.W.H."/>
            <person name="King N."/>
            <person name="Lang F.B.F."/>
            <person name="Roger A.J."/>
            <person name="Ruiz-Trillo I."/>
            <person name="Haas B."/>
            <person name="Nusbaum C."/>
            <person name="Birren B."/>
        </authorList>
    </citation>
    <scope>NUCLEOTIDE SEQUENCE [LARGE SCALE GENOMIC DNA]</scope>
    <source>
        <strain evidence="3 4">JP610</strain>
    </source>
</reference>
<proteinExistence type="inferred from homology"/>
<dbReference type="InterPro" id="IPR006094">
    <property type="entry name" value="Oxid_FAD_bind_N"/>
</dbReference>
<organism evidence="3 4">
    <name type="scientific">Sphaeroforma arctica JP610</name>
    <dbReference type="NCBI Taxonomy" id="667725"/>
    <lineage>
        <taxon>Eukaryota</taxon>
        <taxon>Ichthyosporea</taxon>
        <taxon>Ichthyophonida</taxon>
        <taxon>Sphaeroforma</taxon>
    </lineage>
</organism>
<feature type="domain" description="FAD linked oxidase N-terminal" evidence="2">
    <location>
        <begin position="3"/>
        <end position="103"/>
    </location>
</feature>
<evidence type="ECO:0000256" key="1">
    <source>
        <dbReference type="ARBA" id="ARBA00008000"/>
    </source>
</evidence>
<accession>A0A0L0FAT5</accession>
<feature type="non-terminal residue" evidence="3">
    <location>
        <position position="228"/>
    </location>
</feature>
<protein>
    <recommendedName>
        <fullName evidence="2">FAD linked oxidase N-terminal domain-containing protein</fullName>
    </recommendedName>
</protein>
<evidence type="ECO:0000259" key="2">
    <source>
        <dbReference type="Pfam" id="PF01565"/>
    </source>
</evidence>
<dbReference type="STRING" id="667725.A0A0L0FAT5"/>